<protein>
    <submittedName>
        <fullName evidence="2">Uncharacterized protein</fullName>
    </submittedName>
</protein>
<evidence type="ECO:0000256" key="1">
    <source>
        <dbReference type="SAM" id="Phobius"/>
    </source>
</evidence>
<dbReference type="EMBL" id="JAUTWS010000046">
    <property type="protein sequence ID" value="MDO9712352.1"/>
    <property type="molecule type" value="Genomic_DNA"/>
</dbReference>
<organism evidence="2 3">
    <name type="scientific">Paracraurococcus lichenis</name>
    <dbReference type="NCBI Taxonomy" id="3064888"/>
    <lineage>
        <taxon>Bacteria</taxon>
        <taxon>Pseudomonadati</taxon>
        <taxon>Pseudomonadota</taxon>
        <taxon>Alphaproteobacteria</taxon>
        <taxon>Acetobacterales</taxon>
        <taxon>Roseomonadaceae</taxon>
        <taxon>Paracraurococcus</taxon>
    </lineage>
</organism>
<reference evidence="2 3" key="1">
    <citation type="submission" date="2023-08" db="EMBL/GenBank/DDBJ databases">
        <title>The draft genome sequence of Paracraurococcus sp. LOR1-02.</title>
        <authorList>
            <person name="Kingkaew E."/>
            <person name="Tanasupawat S."/>
        </authorList>
    </citation>
    <scope>NUCLEOTIDE SEQUENCE [LARGE SCALE GENOMIC DNA]</scope>
    <source>
        <strain evidence="2 3">LOR1-02</strain>
    </source>
</reference>
<feature type="transmembrane region" description="Helical" evidence="1">
    <location>
        <begin position="12"/>
        <end position="35"/>
    </location>
</feature>
<dbReference type="Proteomes" id="UP001243009">
    <property type="component" value="Unassembled WGS sequence"/>
</dbReference>
<gene>
    <name evidence="2" type="ORF">Q7A36_28680</name>
</gene>
<name>A0ABT9E818_9PROT</name>
<keyword evidence="1" id="KW-0812">Transmembrane</keyword>
<comment type="caution">
    <text evidence="2">The sequence shown here is derived from an EMBL/GenBank/DDBJ whole genome shotgun (WGS) entry which is preliminary data.</text>
</comment>
<accession>A0ABT9E818</accession>
<keyword evidence="3" id="KW-1185">Reference proteome</keyword>
<evidence type="ECO:0000313" key="2">
    <source>
        <dbReference type="EMBL" id="MDO9712352.1"/>
    </source>
</evidence>
<sequence length="105" mass="10787">MNARIASDAVMGALKGVVGGVIGGAGSATVATMLMSLDPFHPWGPDEIGRMICVAVPPCMVAGGWIGGISGAFPLLRFIGSAINRYADRLLARTAARQSFRVGGR</sequence>
<keyword evidence="1" id="KW-1133">Transmembrane helix</keyword>
<evidence type="ECO:0000313" key="3">
    <source>
        <dbReference type="Proteomes" id="UP001243009"/>
    </source>
</evidence>
<feature type="transmembrane region" description="Helical" evidence="1">
    <location>
        <begin position="55"/>
        <end position="76"/>
    </location>
</feature>
<dbReference type="RefSeq" id="WP_305107207.1">
    <property type="nucleotide sequence ID" value="NZ_JAUTWS010000046.1"/>
</dbReference>
<keyword evidence="1" id="KW-0472">Membrane</keyword>
<proteinExistence type="predicted"/>